<feature type="region of interest" description="Disordered" evidence="1">
    <location>
        <begin position="56"/>
        <end position="79"/>
    </location>
</feature>
<evidence type="ECO:0000313" key="2">
    <source>
        <dbReference type="EnsemblPlants" id="TraesCS5A02G190200.1.cds1"/>
    </source>
</evidence>
<dbReference type="AlphaFoldDB" id="A0A3B6KF93"/>
<name>A0A3B6KF93_WHEAT</name>
<reference evidence="2" key="2">
    <citation type="submission" date="2018-10" db="UniProtKB">
        <authorList>
            <consortium name="EnsemblPlants"/>
        </authorList>
    </citation>
    <scope>IDENTIFICATION</scope>
</reference>
<evidence type="ECO:0000313" key="3">
    <source>
        <dbReference type="Proteomes" id="UP000019116"/>
    </source>
</evidence>
<evidence type="ECO:0000256" key="1">
    <source>
        <dbReference type="SAM" id="MobiDB-lite"/>
    </source>
</evidence>
<organism evidence="2">
    <name type="scientific">Triticum aestivum</name>
    <name type="common">Wheat</name>
    <dbReference type="NCBI Taxonomy" id="4565"/>
    <lineage>
        <taxon>Eukaryota</taxon>
        <taxon>Viridiplantae</taxon>
        <taxon>Streptophyta</taxon>
        <taxon>Embryophyta</taxon>
        <taxon>Tracheophyta</taxon>
        <taxon>Spermatophyta</taxon>
        <taxon>Magnoliopsida</taxon>
        <taxon>Liliopsida</taxon>
        <taxon>Poales</taxon>
        <taxon>Poaceae</taxon>
        <taxon>BOP clade</taxon>
        <taxon>Pooideae</taxon>
        <taxon>Triticodae</taxon>
        <taxon>Triticeae</taxon>
        <taxon>Triticinae</taxon>
        <taxon>Triticum</taxon>
    </lineage>
</organism>
<proteinExistence type="predicted"/>
<feature type="compositionally biased region" description="Low complexity" evidence="1">
    <location>
        <begin position="122"/>
        <end position="139"/>
    </location>
</feature>
<accession>A0A3B6KF93</accession>
<protein>
    <submittedName>
        <fullName evidence="2">Uncharacterized protein</fullName>
    </submittedName>
</protein>
<dbReference type="Gramene" id="TraesCS5A03G0507500.1">
    <property type="protein sequence ID" value="TraesCS5A03G0507500.1.CDS1"/>
    <property type="gene ID" value="TraesCS5A03G0507500"/>
</dbReference>
<dbReference type="EnsemblPlants" id="TraesCS5A02G190200.1">
    <property type="protein sequence ID" value="TraesCS5A02G190200.1.cds1"/>
    <property type="gene ID" value="TraesCS5A02G190200"/>
</dbReference>
<dbReference type="OMA" id="CFALEPR"/>
<reference evidence="2" key="1">
    <citation type="submission" date="2018-08" db="EMBL/GenBank/DDBJ databases">
        <authorList>
            <person name="Rossello M."/>
        </authorList>
    </citation>
    <scope>NUCLEOTIDE SEQUENCE [LARGE SCALE GENOMIC DNA]</scope>
    <source>
        <strain evidence="2">cv. Chinese Spring</strain>
    </source>
</reference>
<sequence>MSMDSFRKSGAVLMNTSSSLFSSTPPFSCAASSPAGSAPFLVRPFAGADRHRIRSRAFGGGTDGALEQSSPASLLGRPSSWSGLSSLSSCSWGSWLRSSTMSHLENTLAAALPPTAVDSRPRSPTSSSSSVEESTAAGSDDPKHLTLCRRLQSAPPRKGSASLLIPTVSSQLAFFLRSCSRSISSATVTHLLPLPPSPLGPCFSTTGLGFFGRPTLICPAHVTLGDCGSSSPTLCFALEPRNSGLLVLPRPPPPYRAAGAAGNCSCLRRAATALSRAALDGLHMDLGISARCCRPGKQTSRSVGAVAAAPPRAALIFFIASPVPLRQAAVAAGGFREREG</sequence>
<dbReference type="Proteomes" id="UP000019116">
    <property type="component" value="Chromosome 5A"/>
</dbReference>
<dbReference type="Gramene" id="TraesCS5A02G190200.1">
    <property type="protein sequence ID" value="TraesCS5A02G190200.1.cds1"/>
    <property type="gene ID" value="TraesCS5A02G190200"/>
</dbReference>
<keyword evidence="3" id="KW-1185">Reference proteome</keyword>
<feature type="region of interest" description="Disordered" evidence="1">
    <location>
        <begin position="112"/>
        <end position="142"/>
    </location>
</feature>